<dbReference type="GO" id="GO:0006508">
    <property type="term" value="P:proteolysis"/>
    <property type="evidence" value="ECO:0007669"/>
    <property type="project" value="UniProtKB-KW"/>
</dbReference>
<dbReference type="EMBL" id="JBHUIY010000028">
    <property type="protein sequence ID" value="MFD2234816.1"/>
    <property type="molecule type" value="Genomic_DNA"/>
</dbReference>
<dbReference type="NCBIfam" id="TIGR01543">
    <property type="entry name" value="proheadase_HK97"/>
    <property type="match status" value="1"/>
</dbReference>
<sequence>MDRASFGLREVKLAGGDAMTFSGYGAVFDNVDSCGDVIIKGAFTETLDRAKSSGQWPAMLMQHGGLGLGADDMTPVGIWTDLEEDNIGLKVTGKLADTTRGREAYALLKMEPRPAIDGLSIGYIAKSYEPRSRPEDPRRKLTKVDLLEVSLVTFPANAKARIGAVKSAVGLTVKDAEEALRDAGFSRMEAKAILAKGFKAIGQREAGDGDQVAALQRLISTISR</sequence>
<evidence type="ECO:0000256" key="3">
    <source>
        <dbReference type="ARBA" id="ARBA00022801"/>
    </source>
</evidence>
<evidence type="ECO:0000256" key="1">
    <source>
        <dbReference type="ARBA" id="ARBA00022612"/>
    </source>
</evidence>
<keyword evidence="1" id="KW-1188">Viral release from host cell</keyword>
<organism evidence="5 6">
    <name type="scientific">Phaeospirillum tilakii</name>
    <dbReference type="NCBI Taxonomy" id="741673"/>
    <lineage>
        <taxon>Bacteria</taxon>
        <taxon>Pseudomonadati</taxon>
        <taxon>Pseudomonadota</taxon>
        <taxon>Alphaproteobacteria</taxon>
        <taxon>Rhodospirillales</taxon>
        <taxon>Rhodospirillaceae</taxon>
        <taxon>Phaeospirillum</taxon>
    </lineage>
</organism>
<evidence type="ECO:0000256" key="2">
    <source>
        <dbReference type="ARBA" id="ARBA00022670"/>
    </source>
</evidence>
<keyword evidence="3" id="KW-0378">Hydrolase</keyword>
<dbReference type="GO" id="GO:0008233">
    <property type="term" value="F:peptidase activity"/>
    <property type="evidence" value="ECO:0007669"/>
    <property type="project" value="UniProtKB-KW"/>
</dbReference>
<feature type="domain" description="Prohead serine protease" evidence="4">
    <location>
        <begin position="15"/>
        <end position="168"/>
    </location>
</feature>
<dbReference type="InterPro" id="IPR006433">
    <property type="entry name" value="Prohead_protease"/>
</dbReference>
<accession>A0ABW5CF26</accession>
<keyword evidence="2 5" id="KW-0645">Protease</keyword>
<evidence type="ECO:0000313" key="6">
    <source>
        <dbReference type="Proteomes" id="UP001597296"/>
    </source>
</evidence>
<gene>
    <name evidence="5" type="ORF">ACFSNB_13470</name>
</gene>
<evidence type="ECO:0000259" key="4">
    <source>
        <dbReference type="Pfam" id="PF04586"/>
    </source>
</evidence>
<protein>
    <submittedName>
        <fullName evidence="5">HK97 family phage prohead protease</fullName>
    </submittedName>
</protein>
<comment type="caution">
    <text evidence="5">The sequence shown here is derived from an EMBL/GenBank/DDBJ whole genome shotgun (WGS) entry which is preliminary data.</text>
</comment>
<dbReference type="RefSeq" id="WP_377317405.1">
    <property type="nucleotide sequence ID" value="NZ_JBHUIY010000028.1"/>
</dbReference>
<proteinExistence type="predicted"/>
<evidence type="ECO:0000313" key="5">
    <source>
        <dbReference type="EMBL" id="MFD2234816.1"/>
    </source>
</evidence>
<reference evidence="6" key="1">
    <citation type="journal article" date="2019" name="Int. J. Syst. Evol. Microbiol.">
        <title>The Global Catalogue of Microorganisms (GCM) 10K type strain sequencing project: providing services to taxonomists for standard genome sequencing and annotation.</title>
        <authorList>
            <consortium name="The Broad Institute Genomics Platform"/>
            <consortium name="The Broad Institute Genome Sequencing Center for Infectious Disease"/>
            <person name="Wu L."/>
            <person name="Ma J."/>
        </authorList>
    </citation>
    <scope>NUCLEOTIDE SEQUENCE [LARGE SCALE GENOMIC DNA]</scope>
    <source>
        <strain evidence="6">KCTC 15012</strain>
    </source>
</reference>
<dbReference type="InterPro" id="IPR054613">
    <property type="entry name" value="Peptidase_S78_dom"/>
</dbReference>
<keyword evidence="6" id="KW-1185">Reference proteome</keyword>
<dbReference type="Proteomes" id="UP001597296">
    <property type="component" value="Unassembled WGS sequence"/>
</dbReference>
<dbReference type="Pfam" id="PF04586">
    <property type="entry name" value="Peptidase_S78"/>
    <property type="match status" value="1"/>
</dbReference>
<name>A0ABW5CF26_9PROT</name>